<evidence type="ECO:0000313" key="5">
    <source>
        <dbReference type="Proteomes" id="UP000694568"/>
    </source>
</evidence>
<evidence type="ECO:0000259" key="2">
    <source>
        <dbReference type="Pfam" id="PF25153"/>
    </source>
</evidence>
<gene>
    <name evidence="4" type="primary">ap5z1</name>
</gene>
<dbReference type="GeneTree" id="ENSGT00390000017592"/>
<dbReference type="Pfam" id="PF14764">
    <property type="entry name" value="SPG48"/>
    <property type="match status" value="1"/>
</dbReference>
<reference evidence="4" key="1">
    <citation type="submission" date="2025-08" db="UniProtKB">
        <authorList>
            <consortium name="Ensembl"/>
        </authorList>
    </citation>
    <scope>IDENTIFICATION</scope>
</reference>
<protein>
    <submittedName>
        <fullName evidence="4">Adaptor related protein complex 5 subunit zeta 1</fullName>
    </submittedName>
</protein>
<organism evidence="4 5">
    <name type="scientific">Sander lucioperca</name>
    <name type="common">Pike-perch</name>
    <name type="synonym">Perca lucioperca</name>
    <dbReference type="NCBI Taxonomy" id="283035"/>
    <lineage>
        <taxon>Eukaryota</taxon>
        <taxon>Metazoa</taxon>
        <taxon>Chordata</taxon>
        <taxon>Craniata</taxon>
        <taxon>Vertebrata</taxon>
        <taxon>Euteleostomi</taxon>
        <taxon>Actinopterygii</taxon>
        <taxon>Neopterygii</taxon>
        <taxon>Teleostei</taxon>
        <taxon>Neoteleostei</taxon>
        <taxon>Acanthomorphata</taxon>
        <taxon>Eupercaria</taxon>
        <taxon>Perciformes</taxon>
        <taxon>Percoidei</taxon>
        <taxon>Percidae</taxon>
        <taxon>Luciopercinae</taxon>
        <taxon>Sander</taxon>
    </lineage>
</organism>
<dbReference type="InterPro" id="IPR056856">
    <property type="entry name" value="TPR_AP5Z1_C"/>
</dbReference>
<proteinExistence type="predicted"/>
<dbReference type="InterPro" id="IPR056857">
    <property type="entry name" value="TPR_AP5Z1_N"/>
</dbReference>
<dbReference type="PANTHER" id="PTHR46488:SF1">
    <property type="entry name" value="AP-5 COMPLEX SUBUNIT ZETA-1"/>
    <property type="match status" value="1"/>
</dbReference>
<dbReference type="GO" id="GO:0044599">
    <property type="term" value="C:AP-5 adaptor complex"/>
    <property type="evidence" value="ECO:0007669"/>
    <property type="project" value="InterPro"/>
</dbReference>
<dbReference type="InterPro" id="IPR055450">
    <property type="entry name" value="AP5Z1_ARM"/>
</dbReference>
<evidence type="ECO:0000313" key="4">
    <source>
        <dbReference type="Ensembl" id="ENSSLUP00000015770.1"/>
    </source>
</evidence>
<name>A0A8C9XXT2_SANLU</name>
<dbReference type="Ensembl" id="ENSSLUT00000016286.1">
    <property type="protein sequence ID" value="ENSSLUP00000015770.1"/>
    <property type="gene ID" value="ENSSLUG00000007091.1"/>
</dbReference>
<feature type="domain" description="AP-5 complex subunit zeta-1 ARM repeats" evidence="1">
    <location>
        <begin position="375"/>
        <end position="492"/>
    </location>
</feature>
<sequence length="854" mass="94843">MYSHGAESLIKQAREIQESELQKFYSRLVKLLQGKELGHETIDSLQRLHLILSATKYTRTLPPELQKKVQSLLSSPKEHFQVLSSAVLRETLPLSGQEGNYNQENISQLNSHAAVLLLSQAGSRADLSSLCAQLLRSLESRQSEVPAHSLTHTLPILNTILTLSPECLTDDHVTLLNKKLVDWLRYASITQGGGASSGGFFTGPRSRQVSNPLHFSIFNSFTNVKSGEDITFCCFVVYLCVFYQPVPTAELDGAVSGDFFTVLCVGQGFTEDQWMNVYSFSMLRHWLLTYHSVLSGNGTADTANRLQLSLSLSHSFSNDDRSEVDGSVVSIVSATSSSGRLLPPKERLREKSFQYCLRLIEQSDRKAHRKTDTDLQKACLVEAVCILDCVCEEDASLVFRAFPCIKALFGRLSSDLSFARVLLPIAQFYLNHGEMAAVDCESVWKLVFGRFPAELFNDHFLAHELLRFLRLNLKSLQHRVPQYTRSFPNLLKFLAWDSPAVVDDFVDLLPSLVTAGTAVELLHTLLDLPCLSATLVLQVRSTCLPISEPGGRGLQSPDAYRNPSFRGLFLFLLRGDAGSGDTIDRLSTLHELLAETADWPRVVQCAQTVPLLLHIFFNTVITGADEKLLSHLILVMLERSSLLLNIPEYNKEIQRVFSSHLLRFCKLHPSLVVDQSHELLEFAGATANVYSKEGIYTHVVWVLGEYLSVSCDSRCSVRLITSCFEALEAVLFEITSSVPPPGADCPAPRVVTTLMSALAKLASRSHDLIPRVSLFLSKLRTLTRGGSVAWCSDEEDLVAIVTRGEELWSLLKAPGVAQSVLTPPPHVTTPQWHRDTNVAMPLRLRALTSLTHSQ</sequence>
<dbReference type="AlphaFoldDB" id="A0A8C9XXT2"/>
<dbReference type="Pfam" id="PF25153">
    <property type="entry name" value="TPR_AP5Z1"/>
    <property type="match status" value="2"/>
</dbReference>
<accession>A0A8C9XXT2</accession>
<dbReference type="PANTHER" id="PTHR46488">
    <property type="entry name" value="AP-5 COMPLEX SUBUNIT ZETA-1"/>
    <property type="match status" value="1"/>
</dbReference>
<reference evidence="4" key="2">
    <citation type="submission" date="2025-09" db="UniProtKB">
        <authorList>
            <consortium name="Ensembl"/>
        </authorList>
    </citation>
    <scope>IDENTIFICATION</scope>
</reference>
<dbReference type="Proteomes" id="UP000694568">
    <property type="component" value="Unplaced"/>
</dbReference>
<keyword evidence="5" id="KW-1185">Reference proteome</keyword>
<feature type="domain" description="AP-5 complex subunit zeta-1 N-terminal TPR" evidence="2">
    <location>
        <begin position="244"/>
        <end position="334"/>
    </location>
</feature>
<dbReference type="Pfam" id="PF25154">
    <property type="entry name" value="TPR_AP5Z1_C"/>
    <property type="match status" value="1"/>
</dbReference>
<evidence type="ECO:0000259" key="1">
    <source>
        <dbReference type="Pfam" id="PF14764"/>
    </source>
</evidence>
<evidence type="ECO:0000259" key="3">
    <source>
        <dbReference type="Pfam" id="PF25154"/>
    </source>
</evidence>
<feature type="domain" description="AP-5 complex subunit zeta-1 N-terminal TPR" evidence="2">
    <location>
        <begin position="1"/>
        <end position="209"/>
    </location>
</feature>
<dbReference type="InterPro" id="IPR028222">
    <property type="entry name" value="AP5Z1"/>
</dbReference>
<feature type="domain" description="AP-5 complex subunit zeta-1 C-terminal TPR" evidence="3">
    <location>
        <begin position="504"/>
        <end position="850"/>
    </location>
</feature>